<proteinExistence type="predicted"/>
<sequence length="86" mass="10198">MTVKPSWVRGIDRSDNELDAEAWNRVHDRLMLVPDTRLQAIVNAWNKYLQEVKRDEYLYWHETPEEIAAKGKIFRLLDALARSEQS</sequence>
<comment type="caution">
    <text evidence="1">The sequence shown here is derived from an EMBL/GenBank/DDBJ whole genome shotgun (WGS) entry which is preliminary data.</text>
</comment>
<protein>
    <submittedName>
        <fullName evidence="1">Uncharacterized protein</fullName>
    </submittedName>
</protein>
<evidence type="ECO:0000313" key="1">
    <source>
        <dbReference type="EMBL" id="KKM85427.1"/>
    </source>
</evidence>
<name>A0A0F9NVY3_9ZZZZ</name>
<dbReference type="EMBL" id="LAZR01007412">
    <property type="protein sequence ID" value="KKM85427.1"/>
    <property type="molecule type" value="Genomic_DNA"/>
</dbReference>
<gene>
    <name evidence="1" type="ORF">LCGC14_1289100</name>
</gene>
<accession>A0A0F9NVY3</accession>
<reference evidence="1" key="1">
    <citation type="journal article" date="2015" name="Nature">
        <title>Complex archaea that bridge the gap between prokaryotes and eukaryotes.</title>
        <authorList>
            <person name="Spang A."/>
            <person name="Saw J.H."/>
            <person name="Jorgensen S.L."/>
            <person name="Zaremba-Niedzwiedzka K."/>
            <person name="Martijn J."/>
            <person name="Lind A.E."/>
            <person name="van Eijk R."/>
            <person name="Schleper C."/>
            <person name="Guy L."/>
            <person name="Ettema T.J."/>
        </authorList>
    </citation>
    <scope>NUCLEOTIDE SEQUENCE</scope>
</reference>
<dbReference type="AlphaFoldDB" id="A0A0F9NVY3"/>
<organism evidence="1">
    <name type="scientific">marine sediment metagenome</name>
    <dbReference type="NCBI Taxonomy" id="412755"/>
    <lineage>
        <taxon>unclassified sequences</taxon>
        <taxon>metagenomes</taxon>
        <taxon>ecological metagenomes</taxon>
    </lineage>
</organism>